<dbReference type="PROSITE" id="PS51471">
    <property type="entry name" value="FE2OG_OXY"/>
    <property type="match status" value="1"/>
</dbReference>
<evidence type="ECO:0000256" key="6">
    <source>
        <dbReference type="ARBA" id="ARBA00023002"/>
    </source>
</evidence>
<keyword evidence="8" id="KW-0325">Glycoprotein</keyword>
<keyword evidence="5" id="KW-0223">Dioxygenase</keyword>
<dbReference type="EMBL" id="CP060782">
    <property type="protein sequence ID" value="QNP45264.1"/>
    <property type="molecule type" value="Genomic_DNA"/>
</dbReference>
<reference evidence="11 12" key="1">
    <citation type="submission" date="2020-08" db="EMBL/GenBank/DDBJ databases">
        <title>Genome sequence of Sphingomonas sediminicola KACC 15039T.</title>
        <authorList>
            <person name="Hyun D.-W."/>
            <person name="Bae J.-W."/>
        </authorList>
    </citation>
    <scope>NUCLEOTIDE SEQUENCE [LARGE SCALE GENOMIC DNA]</scope>
    <source>
        <strain evidence="11 12">KACC 15039</strain>
    </source>
</reference>
<name>A0ABX6T6T4_9SPHN</name>
<evidence type="ECO:0000313" key="12">
    <source>
        <dbReference type="Proteomes" id="UP000516105"/>
    </source>
</evidence>
<keyword evidence="4" id="KW-0847">Vitamin C</keyword>
<dbReference type="InterPro" id="IPR045054">
    <property type="entry name" value="P4HA-like"/>
</dbReference>
<feature type="compositionally biased region" description="Basic and acidic residues" evidence="9">
    <location>
        <begin position="1"/>
        <end position="12"/>
    </location>
</feature>
<keyword evidence="3" id="KW-0256">Endoplasmic reticulum</keyword>
<dbReference type="InterPro" id="IPR006620">
    <property type="entry name" value="Pro_4_hyd_alph"/>
</dbReference>
<accession>A0ABX6T6T4</accession>
<proteinExistence type="predicted"/>
<sequence>MSGKDKQREERLAAALRENLRRRKAQSRELGQGGGGSDDEARFREGMAILGGPAAASDWQRAVDLIDAAAAAGNAEAIARRAVFECRGVGRQSDWEKALDSLALAAEGGSVWAAKQLRVLADNRFEPQVPETGEGRSWRDVRTGISMAKCLSVPQPRSLSADPLILAVPAIATAAECQWLIAAAGPRLQASEVYQHGVDPGRTNRFAPFSFAHQDVISEVFRTRIALALGAPQQCLEVSQVLHYEVGQEFVLHCDFLDPQALGEEIARNGQRIVTVLVYLNEDFEGGATSFPRLGLEHRGATGDALMFRNVDRSGQPDPRTQHAGRAPTSGQKWVFSQWVRNRAPS</sequence>
<keyword evidence="12" id="KW-1185">Reference proteome</keyword>
<keyword evidence="2" id="KW-0479">Metal-binding</keyword>
<dbReference type="PANTHER" id="PTHR10869">
    <property type="entry name" value="PROLYL 4-HYDROXYLASE ALPHA SUBUNIT"/>
    <property type="match status" value="1"/>
</dbReference>
<evidence type="ECO:0000256" key="1">
    <source>
        <dbReference type="ARBA" id="ARBA00001961"/>
    </source>
</evidence>
<evidence type="ECO:0000313" key="11">
    <source>
        <dbReference type="EMBL" id="QNP45264.1"/>
    </source>
</evidence>
<evidence type="ECO:0000256" key="7">
    <source>
        <dbReference type="ARBA" id="ARBA00023004"/>
    </source>
</evidence>
<dbReference type="InterPro" id="IPR044862">
    <property type="entry name" value="Pro_4_hyd_alph_FE2OG_OXY"/>
</dbReference>
<dbReference type="SUPFAM" id="SSF81901">
    <property type="entry name" value="HCP-like"/>
    <property type="match status" value="1"/>
</dbReference>
<evidence type="ECO:0000256" key="3">
    <source>
        <dbReference type="ARBA" id="ARBA00022824"/>
    </source>
</evidence>
<dbReference type="InterPro" id="IPR005123">
    <property type="entry name" value="Oxoglu/Fe-dep_dioxygenase_dom"/>
</dbReference>
<protein>
    <submittedName>
        <fullName evidence="11">2OG-Fe(II) oxygenase</fullName>
    </submittedName>
</protein>
<dbReference type="PANTHER" id="PTHR10869:SF246">
    <property type="entry name" value="TRANSMEMBRANE PROLYL 4-HYDROXYLASE"/>
    <property type="match status" value="1"/>
</dbReference>
<evidence type="ECO:0000256" key="8">
    <source>
        <dbReference type="ARBA" id="ARBA00023180"/>
    </source>
</evidence>
<feature type="region of interest" description="Disordered" evidence="9">
    <location>
        <begin position="311"/>
        <end position="330"/>
    </location>
</feature>
<comment type="cofactor">
    <cofactor evidence="1">
        <name>L-ascorbate</name>
        <dbReference type="ChEBI" id="CHEBI:38290"/>
    </cofactor>
</comment>
<evidence type="ECO:0000259" key="10">
    <source>
        <dbReference type="PROSITE" id="PS51471"/>
    </source>
</evidence>
<keyword evidence="6" id="KW-0560">Oxidoreductase</keyword>
<evidence type="ECO:0000256" key="4">
    <source>
        <dbReference type="ARBA" id="ARBA00022896"/>
    </source>
</evidence>
<dbReference type="RefSeq" id="WP_187708220.1">
    <property type="nucleotide sequence ID" value="NZ_CP060782.1"/>
</dbReference>
<dbReference type="SMART" id="SM00702">
    <property type="entry name" value="P4Hc"/>
    <property type="match status" value="1"/>
</dbReference>
<evidence type="ECO:0000256" key="9">
    <source>
        <dbReference type="SAM" id="MobiDB-lite"/>
    </source>
</evidence>
<dbReference type="Pfam" id="PF13640">
    <property type="entry name" value="2OG-FeII_Oxy_3"/>
    <property type="match status" value="1"/>
</dbReference>
<feature type="region of interest" description="Disordered" evidence="9">
    <location>
        <begin position="1"/>
        <end position="41"/>
    </location>
</feature>
<dbReference type="Proteomes" id="UP000516105">
    <property type="component" value="Chromosome"/>
</dbReference>
<evidence type="ECO:0000256" key="5">
    <source>
        <dbReference type="ARBA" id="ARBA00022964"/>
    </source>
</evidence>
<organism evidence="11 12">
    <name type="scientific">Sphingomonas sediminicola</name>
    <dbReference type="NCBI Taxonomy" id="386874"/>
    <lineage>
        <taxon>Bacteria</taxon>
        <taxon>Pseudomonadati</taxon>
        <taxon>Pseudomonadota</taxon>
        <taxon>Alphaproteobacteria</taxon>
        <taxon>Sphingomonadales</taxon>
        <taxon>Sphingomonadaceae</taxon>
        <taxon>Sphingomonas</taxon>
    </lineage>
</organism>
<keyword evidence="7" id="KW-0408">Iron</keyword>
<dbReference type="InterPro" id="IPR011990">
    <property type="entry name" value="TPR-like_helical_dom_sf"/>
</dbReference>
<gene>
    <name evidence="11" type="ORF">H9L14_11575</name>
</gene>
<evidence type="ECO:0000256" key="2">
    <source>
        <dbReference type="ARBA" id="ARBA00022723"/>
    </source>
</evidence>
<dbReference type="Gene3D" id="1.25.40.10">
    <property type="entry name" value="Tetratricopeptide repeat domain"/>
    <property type="match status" value="1"/>
</dbReference>
<dbReference type="Gene3D" id="2.60.120.620">
    <property type="entry name" value="q2cbj1_9rhob like domain"/>
    <property type="match status" value="1"/>
</dbReference>
<feature type="domain" description="Fe2OG dioxygenase" evidence="10">
    <location>
        <begin position="235"/>
        <end position="342"/>
    </location>
</feature>